<dbReference type="Proteomes" id="UP001222770">
    <property type="component" value="Unassembled WGS sequence"/>
</dbReference>
<dbReference type="Pfam" id="PF00440">
    <property type="entry name" value="TetR_N"/>
    <property type="match status" value="1"/>
</dbReference>
<protein>
    <submittedName>
        <fullName evidence="4">Helix-turn-helix domain containing protein</fullName>
    </submittedName>
</protein>
<dbReference type="InterPro" id="IPR001647">
    <property type="entry name" value="HTH_TetR"/>
</dbReference>
<evidence type="ECO:0000259" key="3">
    <source>
        <dbReference type="PROSITE" id="PS50977"/>
    </source>
</evidence>
<dbReference type="InterPro" id="IPR009057">
    <property type="entry name" value="Homeodomain-like_sf"/>
</dbReference>
<reference evidence="4 5" key="1">
    <citation type="submission" date="2023-03" db="EMBL/GenBank/DDBJ databases">
        <title>Novosphingobium cyanobacteriorum sp. nov., isolated from a eutrophic reservoir during the Microcystis bloom period.</title>
        <authorList>
            <person name="Kang M."/>
            <person name="Le V."/>
            <person name="Ko S.-R."/>
            <person name="Lee S.-A."/>
            <person name="Ahn C.-Y."/>
        </authorList>
    </citation>
    <scope>NUCLEOTIDE SEQUENCE [LARGE SCALE GENOMIC DNA]</scope>
    <source>
        <strain evidence="4 5">HBC54</strain>
    </source>
</reference>
<dbReference type="InterPro" id="IPR050109">
    <property type="entry name" value="HTH-type_TetR-like_transc_reg"/>
</dbReference>
<evidence type="ECO:0000256" key="1">
    <source>
        <dbReference type="ARBA" id="ARBA00023125"/>
    </source>
</evidence>
<comment type="caution">
    <text evidence="4">The sequence shown here is derived from an EMBL/GenBank/DDBJ whole genome shotgun (WGS) entry which is preliminary data.</text>
</comment>
<dbReference type="PRINTS" id="PR00455">
    <property type="entry name" value="HTHTETR"/>
</dbReference>
<gene>
    <name evidence="4" type="ORF">POM99_11375</name>
</gene>
<dbReference type="PROSITE" id="PS50977">
    <property type="entry name" value="HTH_TETR_2"/>
    <property type="match status" value="1"/>
</dbReference>
<evidence type="ECO:0000313" key="4">
    <source>
        <dbReference type="EMBL" id="MDF8333804.1"/>
    </source>
</evidence>
<dbReference type="EMBL" id="JAROCY010000009">
    <property type="protein sequence ID" value="MDF8333804.1"/>
    <property type="molecule type" value="Genomic_DNA"/>
</dbReference>
<dbReference type="PANTHER" id="PTHR30055:SF226">
    <property type="entry name" value="HTH-TYPE TRANSCRIPTIONAL REGULATOR PKSA"/>
    <property type="match status" value="1"/>
</dbReference>
<keyword evidence="1 2" id="KW-0238">DNA-binding</keyword>
<sequence>MATIGADRTAQGAEPIRFEADPVRWMERSDAFIPPRQQRSREALERIVRAGTRLFSAQGFEATRVADIVEEAGVPTGTFYQRFADKEALLDAIVAGYRACRMAEIQSLCTSEAARAADPRGIVELHLGIVFGAFSADAGLLRLIERRRLENIGVHRDQSQANDAVATMIADLLVAALPDRDEAQLRRQVFYAHSIVRGAVVWAMLPREGEQGQGLQVSDPAFCAEALAMALRYLRID</sequence>
<dbReference type="Gene3D" id="1.10.357.10">
    <property type="entry name" value="Tetracycline Repressor, domain 2"/>
    <property type="match status" value="1"/>
</dbReference>
<feature type="domain" description="HTH tetR-type" evidence="3">
    <location>
        <begin position="41"/>
        <end position="101"/>
    </location>
</feature>
<name>A0ABT6CIQ2_9SPHN</name>
<dbReference type="PANTHER" id="PTHR30055">
    <property type="entry name" value="HTH-TYPE TRANSCRIPTIONAL REGULATOR RUTR"/>
    <property type="match status" value="1"/>
</dbReference>
<proteinExistence type="predicted"/>
<dbReference type="SUPFAM" id="SSF46689">
    <property type="entry name" value="Homeodomain-like"/>
    <property type="match status" value="1"/>
</dbReference>
<accession>A0ABT6CIQ2</accession>
<dbReference type="RefSeq" id="WP_277277851.1">
    <property type="nucleotide sequence ID" value="NZ_JAROCY010000009.1"/>
</dbReference>
<organism evidence="4 5">
    <name type="scientific">Novosphingobium cyanobacteriorum</name>
    <dbReference type="NCBI Taxonomy" id="3024215"/>
    <lineage>
        <taxon>Bacteria</taxon>
        <taxon>Pseudomonadati</taxon>
        <taxon>Pseudomonadota</taxon>
        <taxon>Alphaproteobacteria</taxon>
        <taxon>Sphingomonadales</taxon>
        <taxon>Sphingomonadaceae</taxon>
        <taxon>Novosphingobium</taxon>
    </lineage>
</organism>
<evidence type="ECO:0000313" key="5">
    <source>
        <dbReference type="Proteomes" id="UP001222770"/>
    </source>
</evidence>
<evidence type="ECO:0000256" key="2">
    <source>
        <dbReference type="PROSITE-ProRule" id="PRU00335"/>
    </source>
</evidence>
<feature type="DNA-binding region" description="H-T-H motif" evidence="2">
    <location>
        <begin position="64"/>
        <end position="83"/>
    </location>
</feature>
<keyword evidence="5" id="KW-1185">Reference proteome</keyword>